<accession>A0A319DX94</accession>
<keyword evidence="1" id="KW-1133">Transmembrane helix</keyword>
<protein>
    <submittedName>
        <fullName evidence="2">Uncharacterized protein</fullName>
    </submittedName>
</protein>
<dbReference type="Proteomes" id="UP000247810">
    <property type="component" value="Unassembled WGS sequence"/>
</dbReference>
<dbReference type="VEuPathDB" id="FungiDB:BO71DRAFT_24350"/>
<dbReference type="EMBL" id="KZ825808">
    <property type="protein sequence ID" value="PYH98807.1"/>
    <property type="molecule type" value="Genomic_DNA"/>
</dbReference>
<name>A0A319DX94_9EURO</name>
<feature type="transmembrane region" description="Helical" evidence="1">
    <location>
        <begin position="105"/>
        <end position="130"/>
    </location>
</feature>
<reference evidence="2 3" key="1">
    <citation type="submission" date="2018-02" db="EMBL/GenBank/DDBJ databases">
        <title>The genomes of Aspergillus section Nigri reveals drivers in fungal speciation.</title>
        <authorList>
            <consortium name="DOE Joint Genome Institute"/>
            <person name="Vesth T.C."/>
            <person name="Nybo J."/>
            <person name="Theobald S."/>
            <person name="Brandl J."/>
            <person name="Frisvad J.C."/>
            <person name="Nielsen K.F."/>
            <person name="Lyhne E.K."/>
            <person name="Kogle M.E."/>
            <person name="Kuo A."/>
            <person name="Riley R."/>
            <person name="Clum A."/>
            <person name="Nolan M."/>
            <person name="Lipzen A."/>
            <person name="Salamov A."/>
            <person name="Henrissat B."/>
            <person name="Wiebenga A."/>
            <person name="De vries R.P."/>
            <person name="Grigoriev I.V."/>
            <person name="Mortensen U.H."/>
            <person name="Andersen M.R."/>
            <person name="Baker S.E."/>
        </authorList>
    </citation>
    <scope>NUCLEOTIDE SEQUENCE [LARGE SCALE GENOMIC DNA]</scope>
    <source>
        <strain evidence="2 3">CBS 707.79</strain>
    </source>
</reference>
<evidence type="ECO:0000313" key="3">
    <source>
        <dbReference type="Proteomes" id="UP000247810"/>
    </source>
</evidence>
<keyword evidence="1" id="KW-0812">Transmembrane</keyword>
<sequence length="149" mass="15876">MMVVVSAVFIAFVAIPATLPYLTLPYLPTLSPCDATIWWSVISGLCLDVVIHIQGCGRGSVLTVRRGEGTFVVGGVGAVRSSFGWIGLLRRLVSHGETTTRGTDFLLLLGLSRAFFPFGLGLPTTIHVWVRGWRMALVGGGHVLLAGVV</sequence>
<keyword evidence="1" id="KW-0472">Membrane</keyword>
<gene>
    <name evidence="2" type="ORF">BO71DRAFT_24350</name>
</gene>
<evidence type="ECO:0000313" key="2">
    <source>
        <dbReference type="EMBL" id="PYH98807.1"/>
    </source>
</evidence>
<feature type="transmembrane region" description="Helical" evidence="1">
    <location>
        <begin position="36"/>
        <end position="57"/>
    </location>
</feature>
<organism evidence="2 3">
    <name type="scientific">Aspergillus ellipticus CBS 707.79</name>
    <dbReference type="NCBI Taxonomy" id="1448320"/>
    <lineage>
        <taxon>Eukaryota</taxon>
        <taxon>Fungi</taxon>
        <taxon>Dikarya</taxon>
        <taxon>Ascomycota</taxon>
        <taxon>Pezizomycotina</taxon>
        <taxon>Eurotiomycetes</taxon>
        <taxon>Eurotiomycetidae</taxon>
        <taxon>Eurotiales</taxon>
        <taxon>Aspergillaceae</taxon>
        <taxon>Aspergillus</taxon>
        <taxon>Aspergillus subgen. Circumdati</taxon>
    </lineage>
</organism>
<proteinExistence type="predicted"/>
<evidence type="ECO:0000256" key="1">
    <source>
        <dbReference type="SAM" id="Phobius"/>
    </source>
</evidence>
<keyword evidence="3" id="KW-1185">Reference proteome</keyword>
<feature type="transmembrane region" description="Helical" evidence="1">
    <location>
        <begin position="69"/>
        <end position="93"/>
    </location>
</feature>
<dbReference type="AlphaFoldDB" id="A0A319DX94"/>